<dbReference type="InterPro" id="IPR010998">
    <property type="entry name" value="Integrase_recombinase_N"/>
</dbReference>
<keyword evidence="3 5" id="KW-0238">DNA-binding</keyword>
<dbReference type="PROSITE" id="PS51900">
    <property type="entry name" value="CB"/>
    <property type="match status" value="1"/>
</dbReference>
<dbReference type="Gene3D" id="1.10.150.130">
    <property type="match status" value="1"/>
</dbReference>
<dbReference type="AlphaFoldDB" id="A0A1M5A5R7"/>
<gene>
    <name evidence="8" type="ORF">SAMN03080594_103105</name>
</gene>
<dbReference type="PANTHER" id="PTHR30349:SF64">
    <property type="entry name" value="PROPHAGE INTEGRASE INTD-RELATED"/>
    <property type="match status" value="1"/>
</dbReference>
<evidence type="ECO:0000313" key="8">
    <source>
        <dbReference type="EMBL" id="SHF25669.1"/>
    </source>
</evidence>
<organism evidence="8 9">
    <name type="scientific">Arenibacter palladensis</name>
    <dbReference type="NCBI Taxonomy" id="237373"/>
    <lineage>
        <taxon>Bacteria</taxon>
        <taxon>Pseudomonadati</taxon>
        <taxon>Bacteroidota</taxon>
        <taxon>Flavobacteriia</taxon>
        <taxon>Flavobacteriales</taxon>
        <taxon>Flavobacteriaceae</taxon>
        <taxon>Arenibacter</taxon>
    </lineage>
</organism>
<reference evidence="9" key="1">
    <citation type="submission" date="2016-11" db="EMBL/GenBank/DDBJ databases">
        <authorList>
            <person name="Varghese N."/>
            <person name="Submissions S."/>
        </authorList>
    </citation>
    <scope>NUCLEOTIDE SEQUENCE [LARGE SCALE GENOMIC DNA]</scope>
    <source>
        <strain evidence="9">DSM 17539</strain>
    </source>
</reference>
<evidence type="ECO:0000313" key="9">
    <source>
        <dbReference type="Proteomes" id="UP000184406"/>
    </source>
</evidence>
<evidence type="ECO:0000259" key="6">
    <source>
        <dbReference type="PROSITE" id="PS51898"/>
    </source>
</evidence>
<dbReference type="GO" id="GO:0015074">
    <property type="term" value="P:DNA integration"/>
    <property type="evidence" value="ECO:0007669"/>
    <property type="project" value="UniProtKB-KW"/>
</dbReference>
<evidence type="ECO:0000256" key="2">
    <source>
        <dbReference type="ARBA" id="ARBA00022908"/>
    </source>
</evidence>
<dbReference type="GO" id="GO:0003677">
    <property type="term" value="F:DNA binding"/>
    <property type="evidence" value="ECO:0007669"/>
    <property type="project" value="UniProtKB-UniRule"/>
</dbReference>
<dbReference type="OrthoDB" id="9801717at2"/>
<keyword evidence="2" id="KW-0229">DNA integration</keyword>
<dbReference type="PROSITE" id="PS51898">
    <property type="entry name" value="TYR_RECOMBINASE"/>
    <property type="match status" value="1"/>
</dbReference>
<dbReference type="InterPro" id="IPR011010">
    <property type="entry name" value="DNA_brk_join_enz"/>
</dbReference>
<feature type="domain" description="Core-binding (CB)" evidence="7">
    <location>
        <begin position="78"/>
        <end position="161"/>
    </location>
</feature>
<dbReference type="InterPro" id="IPR044068">
    <property type="entry name" value="CB"/>
</dbReference>
<dbReference type="SUPFAM" id="SSF56349">
    <property type="entry name" value="DNA breaking-rejoining enzymes"/>
    <property type="match status" value="1"/>
</dbReference>
<keyword evidence="9" id="KW-1185">Reference proteome</keyword>
<dbReference type="InterPro" id="IPR002104">
    <property type="entry name" value="Integrase_catalytic"/>
</dbReference>
<dbReference type="InterPro" id="IPR004107">
    <property type="entry name" value="Integrase_SAM-like_N"/>
</dbReference>
<dbReference type="Proteomes" id="UP000184406">
    <property type="component" value="Unassembled WGS sequence"/>
</dbReference>
<evidence type="ECO:0000259" key="7">
    <source>
        <dbReference type="PROSITE" id="PS51900"/>
    </source>
</evidence>
<feature type="domain" description="Tyr recombinase" evidence="6">
    <location>
        <begin position="178"/>
        <end position="350"/>
    </location>
</feature>
<dbReference type="Pfam" id="PF00589">
    <property type="entry name" value="Phage_integrase"/>
    <property type="match status" value="1"/>
</dbReference>
<evidence type="ECO:0000256" key="3">
    <source>
        <dbReference type="ARBA" id="ARBA00023125"/>
    </source>
</evidence>
<dbReference type="GO" id="GO:0006310">
    <property type="term" value="P:DNA recombination"/>
    <property type="evidence" value="ECO:0007669"/>
    <property type="project" value="UniProtKB-KW"/>
</dbReference>
<accession>A0A1M5A5R7</accession>
<dbReference type="PANTHER" id="PTHR30349">
    <property type="entry name" value="PHAGE INTEGRASE-RELATED"/>
    <property type="match status" value="1"/>
</dbReference>
<dbReference type="InterPro" id="IPR013762">
    <property type="entry name" value="Integrase-like_cat_sf"/>
</dbReference>
<sequence length="355" mass="41480">MDFSQYTFKPAVHRNKDVILVFFPFNPHLVQQFRERFTSAKWSKTNKAWYLPDIPAVRKALKIEQRPFIEKQLPKIAPVNQTALIRYYDQLRLKALSPNTIRIYIAEFVHLLQLIKNYPVDELTPKKLKDYFLYCVYQEKMGERKMNGKINAIKFYFEKVLYRPQLFFDIPRPKKPATLPKMLAKSEVAKLFKQVENLKHRIALELCYGLGLRVSEVVAIKINDIDSSRMVVHIRGAKGKKDRMVPLPVTLLPKLRKYYREYNPKEYLLEGRYGGQYSRGSIQKVFKEAMKRAGIKKNIGVHGLRHSYATHLLESGTDMRFIQELLGHSSIKTTQVYTKVTPRSLANIESPLDSL</sequence>
<keyword evidence="4" id="KW-0233">DNA recombination</keyword>
<comment type="similarity">
    <text evidence="1">Belongs to the 'phage' integrase family.</text>
</comment>
<dbReference type="Gene3D" id="1.10.443.10">
    <property type="entry name" value="Intergrase catalytic core"/>
    <property type="match status" value="1"/>
</dbReference>
<evidence type="ECO:0000256" key="4">
    <source>
        <dbReference type="ARBA" id="ARBA00023172"/>
    </source>
</evidence>
<protein>
    <submittedName>
        <fullName evidence="8">Site-specific recombinase XerD</fullName>
    </submittedName>
</protein>
<evidence type="ECO:0000256" key="1">
    <source>
        <dbReference type="ARBA" id="ARBA00008857"/>
    </source>
</evidence>
<dbReference type="EMBL" id="FQUX01000003">
    <property type="protein sequence ID" value="SHF25669.1"/>
    <property type="molecule type" value="Genomic_DNA"/>
</dbReference>
<dbReference type="Pfam" id="PF13495">
    <property type="entry name" value="Phage_int_SAM_4"/>
    <property type="match status" value="1"/>
</dbReference>
<dbReference type="RefSeq" id="WP_072861734.1">
    <property type="nucleotide sequence ID" value="NZ_FQUX01000003.1"/>
</dbReference>
<dbReference type="InterPro" id="IPR050090">
    <property type="entry name" value="Tyrosine_recombinase_XerCD"/>
</dbReference>
<name>A0A1M5A5R7_9FLAO</name>
<proteinExistence type="inferred from homology"/>
<evidence type="ECO:0000256" key="5">
    <source>
        <dbReference type="PROSITE-ProRule" id="PRU01248"/>
    </source>
</evidence>